<keyword evidence="2 8" id="KW-0378">Hydrolase</keyword>
<name>A0A222G4B7_9GAMM</name>
<dbReference type="NCBIfam" id="NF011963">
    <property type="entry name" value="PRK15434.1"/>
    <property type="match status" value="1"/>
</dbReference>
<dbReference type="Gene3D" id="3.90.79.10">
    <property type="entry name" value="Nucleoside Triphosphate Pyrophosphohydrolase"/>
    <property type="match status" value="1"/>
</dbReference>
<keyword evidence="3 5" id="KW-0460">Magnesium</keyword>
<dbReference type="SUPFAM" id="SSF55811">
    <property type="entry name" value="Nudix"/>
    <property type="match status" value="1"/>
</dbReference>
<dbReference type="InterPro" id="IPR000086">
    <property type="entry name" value="NUDIX_hydrolase_dom"/>
</dbReference>
<proteinExistence type="predicted"/>
<feature type="binding site" evidence="5">
    <location>
        <position position="49"/>
    </location>
    <ligand>
        <name>Mg(2+)</name>
        <dbReference type="ChEBI" id="CHEBI:18420"/>
    </ligand>
</feature>
<dbReference type="InterPro" id="IPR033715">
    <property type="entry name" value="GDPMH"/>
</dbReference>
<dbReference type="KEGG" id="cber:B5D82_01840"/>
<dbReference type="PIRSF" id="PIRSF037599">
    <property type="entry name" value="GDPMH"/>
    <property type="match status" value="1"/>
</dbReference>
<keyword evidence="1 5" id="KW-0479">Metal-binding</keyword>
<organism evidence="8 9">
    <name type="scientific">Cognaticolwellia beringensis</name>
    <dbReference type="NCBI Taxonomy" id="1967665"/>
    <lineage>
        <taxon>Bacteria</taxon>
        <taxon>Pseudomonadati</taxon>
        <taxon>Pseudomonadota</taxon>
        <taxon>Gammaproteobacteria</taxon>
        <taxon>Alteromonadales</taxon>
        <taxon>Colwelliaceae</taxon>
        <taxon>Cognaticolwellia</taxon>
    </lineage>
</organism>
<evidence type="ECO:0000313" key="8">
    <source>
        <dbReference type="EMBL" id="ASP46630.1"/>
    </source>
</evidence>
<reference evidence="8 9" key="1">
    <citation type="submission" date="2017-08" db="EMBL/GenBank/DDBJ databases">
        <title>Complete genome of Colwellia sp. NB097-1, a psychrophile bacterium ioslated from Bering Sea.</title>
        <authorList>
            <person name="Chen X."/>
        </authorList>
    </citation>
    <scope>NUCLEOTIDE SEQUENCE [LARGE SCALE GENOMIC DNA]</scope>
    <source>
        <strain evidence="8 9">NB097-1</strain>
    </source>
</reference>
<dbReference type="PROSITE" id="PS00893">
    <property type="entry name" value="NUDIX_BOX"/>
    <property type="match status" value="1"/>
</dbReference>
<dbReference type="InterPro" id="IPR020084">
    <property type="entry name" value="NUDIX_hydrolase_CS"/>
</dbReference>
<dbReference type="Proteomes" id="UP000202259">
    <property type="component" value="Chromosome"/>
</dbReference>
<protein>
    <submittedName>
        <fullName evidence="8">GDP-mannose mannosyl hydrolase</fullName>
    </submittedName>
</protein>
<evidence type="ECO:0000256" key="5">
    <source>
        <dbReference type="PIRSR" id="PIRSR037599-3"/>
    </source>
</evidence>
<feature type="site" description="Critical for catalysis" evidence="4">
    <location>
        <position position="121"/>
    </location>
</feature>
<evidence type="ECO:0000256" key="1">
    <source>
        <dbReference type="ARBA" id="ARBA00022723"/>
    </source>
</evidence>
<evidence type="ECO:0000256" key="3">
    <source>
        <dbReference type="ARBA" id="ARBA00022842"/>
    </source>
</evidence>
<evidence type="ECO:0000259" key="7">
    <source>
        <dbReference type="PROSITE" id="PS51462"/>
    </source>
</evidence>
<gene>
    <name evidence="8" type="ORF">B5D82_01840</name>
</gene>
<dbReference type="PANTHER" id="PTHR43046">
    <property type="entry name" value="GDP-MANNOSE MANNOSYL HYDROLASE"/>
    <property type="match status" value="1"/>
</dbReference>
<feature type="binding site" evidence="5">
    <location>
        <position position="69"/>
    </location>
    <ligand>
        <name>Mg(2+)</name>
        <dbReference type="ChEBI" id="CHEBI:18420"/>
    </ligand>
</feature>
<sequence length="158" mass="18485">MKLSPTDFKKIVESTPLVSIDLVVRNDQGNVLLGKRTNKPAQNNWFVPGGRILKDETIETAFKRLIKEELGLSSANTNFLGLYQHFYDDNFSDDDFSTHYIVLAYEIMFEGELALLPLEQHSKYKWFYQQELLEDESVHNHSKWYFQENKRADAFLNS</sequence>
<dbReference type="EMBL" id="CP020465">
    <property type="protein sequence ID" value="ASP46630.1"/>
    <property type="molecule type" value="Genomic_DNA"/>
</dbReference>
<accession>A0A222G4B7</accession>
<dbReference type="CDD" id="cd03430">
    <property type="entry name" value="NUDIX_GDPMH_NudD"/>
    <property type="match status" value="1"/>
</dbReference>
<evidence type="ECO:0000256" key="6">
    <source>
        <dbReference type="PIRSR" id="PIRSR037599-4"/>
    </source>
</evidence>
<keyword evidence="9" id="KW-1185">Reference proteome</keyword>
<dbReference type="RefSeq" id="WP_081148757.1">
    <property type="nucleotide sequence ID" value="NZ_CP020465.1"/>
</dbReference>
<dbReference type="OrthoDB" id="542521at2"/>
<dbReference type="Pfam" id="PF00293">
    <property type="entry name" value="NUDIX"/>
    <property type="match status" value="1"/>
</dbReference>
<evidence type="ECO:0000256" key="4">
    <source>
        <dbReference type="PIRSR" id="PIRSR037599-1"/>
    </source>
</evidence>
<dbReference type="GO" id="GO:0008727">
    <property type="term" value="F:GDP-mannose mannosyl hydrolase activity"/>
    <property type="evidence" value="ECO:0007669"/>
    <property type="project" value="InterPro"/>
</dbReference>
<evidence type="ECO:0000256" key="2">
    <source>
        <dbReference type="ARBA" id="ARBA00022801"/>
    </source>
</evidence>
<comment type="cofactor">
    <cofactor evidence="5">
        <name>Mg(2+)</name>
        <dbReference type="ChEBI" id="CHEBI:18420"/>
    </cofactor>
    <text evidence="5">Binds 1 Mg(2+) ion per subunit.</text>
</comment>
<evidence type="ECO:0000313" key="9">
    <source>
        <dbReference type="Proteomes" id="UP000202259"/>
    </source>
</evidence>
<feature type="domain" description="Nudix hydrolase" evidence="7">
    <location>
        <begin position="13"/>
        <end position="151"/>
    </location>
</feature>
<dbReference type="GO" id="GO:0046872">
    <property type="term" value="F:metal ion binding"/>
    <property type="evidence" value="ECO:0007669"/>
    <property type="project" value="UniProtKB-KW"/>
</dbReference>
<feature type="short sequence motif" description="Nudix box" evidence="6">
    <location>
        <begin position="50"/>
        <end position="71"/>
    </location>
</feature>
<feature type="binding site" evidence="5">
    <location>
        <position position="120"/>
    </location>
    <ligand>
        <name>Mg(2+)</name>
        <dbReference type="ChEBI" id="CHEBI:18420"/>
    </ligand>
</feature>
<dbReference type="PROSITE" id="PS51462">
    <property type="entry name" value="NUDIX"/>
    <property type="match status" value="1"/>
</dbReference>
<dbReference type="AlphaFoldDB" id="A0A222G4B7"/>
<dbReference type="InterPro" id="IPR015797">
    <property type="entry name" value="NUDIX_hydrolase-like_dom_sf"/>
</dbReference>
<dbReference type="PANTHER" id="PTHR43046:SF12">
    <property type="entry name" value="GDP-MANNOSE MANNOSYL HYDROLASE"/>
    <property type="match status" value="1"/>
</dbReference>